<accession>A0A9Q1GKB7</accession>
<feature type="domain" description="Casparian strip membrane protein" evidence="9">
    <location>
        <begin position="22"/>
        <end position="165"/>
    </location>
</feature>
<dbReference type="InterPro" id="IPR006702">
    <property type="entry name" value="CASP_dom"/>
</dbReference>
<feature type="transmembrane region" description="Helical" evidence="8">
    <location>
        <begin position="154"/>
        <end position="176"/>
    </location>
</feature>
<keyword evidence="12" id="KW-1185">Reference proteome</keyword>
<dbReference type="InterPro" id="IPR044173">
    <property type="entry name" value="CASPL"/>
</dbReference>
<dbReference type="NCBIfam" id="TIGR01569">
    <property type="entry name" value="A_tha_TIGR01569"/>
    <property type="match status" value="1"/>
</dbReference>
<feature type="transmembrane region" description="Helical" evidence="8">
    <location>
        <begin position="65"/>
        <end position="92"/>
    </location>
</feature>
<feature type="transmembrane region" description="Helical" evidence="8">
    <location>
        <begin position="104"/>
        <end position="129"/>
    </location>
</feature>
<evidence type="ECO:0000313" key="11">
    <source>
        <dbReference type="EMBL" id="KAJ8420804.1"/>
    </source>
</evidence>
<dbReference type="EMBL" id="JAKOGI010003178">
    <property type="protein sequence ID" value="KAJ8420751.1"/>
    <property type="molecule type" value="Genomic_DNA"/>
</dbReference>
<evidence type="ECO:0000256" key="5">
    <source>
        <dbReference type="ARBA" id="ARBA00022692"/>
    </source>
</evidence>
<keyword evidence="4 8" id="KW-1003">Cell membrane</keyword>
<dbReference type="Pfam" id="PF04535">
    <property type="entry name" value="CASP_dom"/>
    <property type="match status" value="1"/>
</dbReference>
<comment type="caution">
    <text evidence="10">The sequence shown here is derived from an EMBL/GenBank/DDBJ whole genome shotgun (WGS) entry which is preliminary data.</text>
</comment>
<evidence type="ECO:0000256" key="3">
    <source>
        <dbReference type="ARBA" id="ARBA00011489"/>
    </source>
</evidence>
<evidence type="ECO:0000259" key="9">
    <source>
        <dbReference type="Pfam" id="PF04535"/>
    </source>
</evidence>
<keyword evidence="7 8" id="KW-0472">Membrane</keyword>
<evidence type="ECO:0000256" key="4">
    <source>
        <dbReference type="ARBA" id="ARBA00022475"/>
    </source>
</evidence>
<comment type="subunit">
    <text evidence="3 8">Homodimer and heterodimers.</text>
</comment>
<proteinExistence type="inferred from homology"/>
<protein>
    <recommendedName>
        <fullName evidence="8">CASP-like protein</fullName>
    </recommendedName>
</protein>
<keyword evidence="5 8" id="KW-0812">Transmembrane</keyword>
<dbReference type="EMBL" id="JAKOGI010003129">
    <property type="protein sequence ID" value="KAJ8420804.1"/>
    <property type="molecule type" value="Genomic_DNA"/>
</dbReference>
<dbReference type="Proteomes" id="UP001153076">
    <property type="component" value="Unassembled WGS sequence"/>
</dbReference>
<sequence length="192" mass="21053">MQERKQEESVVMEKKLRQKWGDLIQIGLRLAGVGASIAGACLMFTCHQTALVYGVPMDAKYGYASAFKFFAFANAIASVLALMSLSLTLMLWRHRVEATNHHFFFFLHDLGVTALLLSGCSAATAIGYVGKHGNSHAGWVPICDHFSSFCHRAMAAIGLSYFSFLSFLFLTVLSAAKYSTPQFAPLQVQSSI</sequence>
<evidence type="ECO:0000256" key="6">
    <source>
        <dbReference type="ARBA" id="ARBA00022989"/>
    </source>
</evidence>
<evidence type="ECO:0000256" key="2">
    <source>
        <dbReference type="ARBA" id="ARBA00007651"/>
    </source>
</evidence>
<dbReference type="OrthoDB" id="1904499at2759"/>
<keyword evidence="6 8" id="KW-1133">Transmembrane helix</keyword>
<dbReference type="InterPro" id="IPR006459">
    <property type="entry name" value="CASP/CASPL"/>
</dbReference>
<comment type="similarity">
    <text evidence="2 8">Belongs to the Casparian strip membrane proteins (CASP) family.</text>
</comment>
<dbReference type="PANTHER" id="PTHR36488:SF8">
    <property type="entry name" value="CASP-LIKE PROTEIN 1U1"/>
    <property type="match status" value="1"/>
</dbReference>
<reference evidence="10" key="1">
    <citation type="submission" date="2022-04" db="EMBL/GenBank/DDBJ databases">
        <title>Carnegiea gigantea Genome sequencing and assembly v2.</title>
        <authorList>
            <person name="Copetti D."/>
            <person name="Sanderson M.J."/>
            <person name="Burquez A."/>
            <person name="Wojciechowski M.F."/>
        </authorList>
    </citation>
    <scope>NUCLEOTIDE SEQUENCE</scope>
    <source>
        <strain evidence="10">SGP5-SGP5p</strain>
        <tissue evidence="10">Aerial part</tissue>
    </source>
</reference>
<dbReference type="PANTHER" id="PTHR36488">
    <property type="entry name" value="CASP-LIKE PROTEIN 1U1"/>
    <property type="match status" value="1"/>
</dbReference>
<name>A0A9Q1GKB7_9CARY</name>
<evidence type="ECO:0000313" key="12">
    <source>
        <dbReference type="Proteomes" id="UP001153076"/>
    </source>
</evidence>
<evidence type="ECO:0000256" key="1">
    <source>
        <dbReference type="ARBA" id="ARBA00004651"/>
    </source>
</evidence>
<evidence type="ECO:0000256" key="8">
    <source>
        <dbReference type="RuleBase" id="RU361233"/>
    </source>
</evidence>
<comment type="subcellular location">
    <subcellularLocation>
        <location evidence="1 8">Cell membrane</location>
        <topology evidence="1 8">Multi-pass membrane protein</topology>
    </subcellularLocation>
</comment>
<gene>
    <name evidence="10" type="ORF">Cgig2_013241</name>
    <name evidence="11" type="ORF">Cgig2_027310</name>
</gene>
<organism evidence="10 12">
    <name type="scientific">Carnegiea gigantea</name>
    <dbReference type="NCBI Taxonomy" id="171969"/>
    <lineage>
        <taxon>Eukaryota</taxon>
        <taxon>Viridiplantae</taxon>
        <taxon>Streptophyta</taxon>
        <taxon>Embryophyta</taxon>
        <taxon>Tracheophyta</taxon>
        <taxon>Spermatophyta</taxon>
        <taxon>Magnoliopsida</taxon>
        <taxon>eudicotyledons</taxon>
        <taxon>Gunneridae</taxon>
        <taxon>Pentapetalae</taxon>
        <taxon>Caryophyllales</taxon>
        <taxon>Cactineae</taxon>
        <taxon>Cactaceae</taxon>
        <taxon>Cactoideae</taxon>
        <taxon>Echinocereeae</taxon>
        <taxon>Carnegiea</taxon>
    </lineage>
</organism>
<feature type="transmembrane region" description="Helical" evidence="8">
    <location>
        <begin position="20"/>
        <end position="45"/>
    </location>
</feature>
<dbReference type="AlphaFoldDB" id="A0A9Q1GKB7"/>
<evidence type="ECO:0000313" key="10">
    <source>
        <dbReference type="EMBL" id="KAJ8420751.1"/>
    </source>
</evidence>
<dbReference type="GO" id="GO:0005886">
    <property type="term" value="C:plasma membrane"/>
    <property type="evidence" value="ECO:0007669"/>
    <property type="project" value="UniProtKB-SubCell"/>
</dbReference>
<evidence type="ECO:0000256" key="7">
    <source>
        <dbReference type="ARBA" id="ARBA00023136"/>
    </source>
</evidence>